<keyword evidence="2 7" id="KW-0812">Transmembrane</keyword>
<gene>
    <name evidence="8" type="ORF">CLV92_108173</name>
</gene>
<feature type="transmembrane region" description="Helical" evidence="7">
    <location>
        <begin position="210"/>
        <end position="227"/>
    </location>
</feature>
<dbReference type="RefSeq" id="WP_104433200.1">
    <property type="nucleotide sequence ID" value="NZ_PTJD01000008.1"/>
</dbReference>
<keyword evidence="3" id="KW-0133">Cell shape</keyword>
<keyword evidence="8" id="KW-0132">Cell division</keyword>
<accession>A0A2S6IJA5</accession>
<comment type="caution">
    <text evidence="8">The sequence shown here is derived from an EMBL/GenBank/DDBJ whole genome shotgun (WGS) entry which is preliminary data.</text>
</comment>
<evidence type="ECO:0000256" key="3">
    <source>
        <dbReference type="ARBA" id="ARBA00022960"/>
    </source>
</evidence>
<dbReference type="GO" id="GO:0051301">
    <property type="term" value="P:cell division"/>
    <property type="evidence" value="ECO:0007669"/>
    <property type="project" value="UniProtKB-KW"/>
</dbReference>
<keyword evidence="5 7" id="KW-0472">Membrane</keyword>
<dbReference type="GO" id="GO:0008360">
    <property type="term" value="P:regulation of cell shape"/>
    <property type="evidence" value="ECO:0007669"/>
    <property type="project" value="UniProtKB-KW"/>
</dbReference>
<dbReference type="GO" id="GO:0005886">
    <property type="term" value="C:plasma membrane"/>
    <property type="evidence" value="ECO:0007669"/>
    <property type="project" value="TreeGrafter"/>
</dbReference>
<keyword evidence="8" id="KW-0131">Cell cycle</keyword>
<evidence type="ECO:0000313" key="9">
    <source>
        <dbReference type="Proteomes" id="UP000239485"/>
    </source>
</evidence>
<organism evidence="8 9">
    <name type="scientific">Kineococcus xinjiangensis</name>
    <dbReference type="NCBI Taxonomy" id="512762"/>
    <lineage>
        <taxon>Bacteria</taxon>
        <taxon>Bacillati</taxon>
        <taxon>Actinomycetota</taxon>
        <taxon>Actinomycetes</taxon>
        <taxon>Kineosporiales</taxon>
        <taxon>Kineosporiaceae</taxon>
        <taxon>Kineococcus</taxon>
    </lineage>
</organism>
<name>A0A2S6IJA5_9ACTN</name>
<feature type="transmembrane region" description="Helical" evidence="7">
    <location>
        <begin position="332"/>
        <end position="354"/>
    </location>
</feature>
<sequence length="457" mass="48642">MATVLPVYPRTRRGVELVLLLGAVAIAMGAYAVVGLTEDGALPADLLLHAGGLGAVATLLHLVVRWKAKHADPVLLPVATLLNGLGLVMIHRLDLAEENPLAPRQLMWSALGMAAAGAVVWFLRDHRVLRRYTFTAMVAGFVLLLLPMVPGLGKEINGARIWIGLGPLSFQPGELAKILLAVFFAGYLVVHRDALSLTGPKVLWLQLPRMRDLGPLLVAWGASVGVLVLERDLGTSLLFFGLFVAVLYVATERVSWIVLGLALFVGGALVAARTFSHVQRRVDIWLHPFDPDNVDRSFQLVQGLYGMAAGGLLGTGLDRGRPDIVPYANSDFIYASLGEELGLAGLFVVLLLYVLLVERGLRTAIGVRDGFGKLLAGGLAFSVALQVFVVVGGVTRVIPLTGLTTPFLAYGGSSLLSNWIIIGLLLRISDLARRPAPEGPVVAPSGDTGATQVVKLP</sequence>
<feature type="transmembrane region" description="Helical" evidence="7">
    <location>
        <begin position="46"/>
        <end position="63"/>
    </location>
</feature>
<dbReference type="Proteomes" id="UP000239485">
    <property type="component" value="Unassembled WGS sequence"/>
</dbReference>
<evidence type="ECO:0000256" key="7">
    <source>
        <dbReference type="SAM" id="Phobius"/>
    </source>
</evidence>
<dbReference type="AlphaFoldDB" id="A0A2S6IJA5"/>
<dbReference type="EMBL" id="PTJD01000008">
    <property type="protein sequence ID" value="PPK94271.1"/>
    <property type="molecule type" value="Genomic_DNA"/>
</dbReference>
<evidence type="ECO:0000256" key="2">
    <source>
        <dbReference type="ARBA" id="ARBA00022692"/>
    </source>
</evidence>
<dbReference type="GO" id="GO:0032153">
    <property type="term" value="C:cell division site"/>
    <property type="evidence" value="ECO:0007669"/>
    <property type="project" value="TreeGrafter"/>
</dbReference>
<dbReference type="PANTHER" id="PTHR30474">
    <property type="entry name" value="CELL CYCLE PROTEIN"/>
    <property type="match status" value="1"/>
</dbReference>
<feature type="transmembrane region" description="Helical" evidence="7">
    <location>
        <begin position="132"/>
        <end position="153"/>
    </location>
</feature>
<dbReference type="OrthoDB" id="9812661at2"/>
<dbReference type="GO" id="GO:0015648">
    <property type="term" value="F:lipid-linked peptidoglycan transporter activity"/>
    <property type="evidence" value="ECO:0007669"/>
    <property type="project" value="TreeGrafter"/>
</dbReference>
<evidence type="ECO:0000256" key="1">
    <source>
        <dbReference type="ARBA" id="ARBA00004141"/>
    </source>
</evidence>
<feature type="transmembrane region" description="Helical" evidence="7">
    <location>
        <begin position="257"/>
        <end position="276"/>
    </location>
</feature>
<keyword evidence="9" id="KW-1185">Reference proteome</keyword>
<proteinExistence type="predicted"/>
<feature type="transmembrane region" description="Helical" evidence="7">
    <location>
        <begin position="374"/>
        <end position="395"/>
    </location>
</feature>
<feature type="transmembrane region" description="Helical" evidence="7">
    <location>
        <begin position="105"/>
        <end position="123"/>
    </location>
</feature>
<feature type="region of interest" description="Disordered" evidence="6">
    <location>
        <begin position="438"/>
        <end position="457"/>
    </location>
</feature>
<comment type="subcellular location">
    <subcellularLocation>
        <location evidence="1">Membrane</location>
        <topology evidence="1">Multi-pass membrane protein</topology>
    </subcellularLocation>
</comment>
<evidence type="ECO:0000313" key="8">
    <source>
        <dbReference type="EMBL" id="PPK94271.1"/>
    </source>
</evidence>
<feature type="transmembrane region" description="Helical" evidence="7">
    <location>
        <begin position="17"/>
        <end position="34"/>
    </location>
</feature>
<keyword evidence="4 7" id="KW-1133">Transmembrane helix</keyword>
<evidence type="ECO:0000256" key="5">
    <source>
        <dbReference type="ARBA" id="ARBA00023136"/>
    </source>
</evidence>
<feature type="transmembrane region" description="Helical" evidence="7">
    <location>
        <begin position="75"/>
        <end position="93"/>
    </location>
</feature>
<evidence type="ECO:0000256" key="6">
    <source>
        <dbReference type="SAM" id="MobiDB-lite"/>
    </source>
</evidence>
<feature type="transmembrane region" description="Helical" evidence="7">
    <location>
        <begin position="173"/>
        <end position="190"/>
    </location>
</feature>
<dbReference type="InterPro" id="IPR001182">
    <property type="entry name" value="FtsW/RodA"/>
</dbReference>
<reference evidence="8 9" key="1">
    <citation type="submission" date="2018-02" db="EMBL/GenBank/DDBJ databases">
        <title>Genomic Encyclopedia of Archaeal and Bacterial Type Strains, Phase II (KMG-II): from individual species to whole genera.</title>
        <authorList>
            <person name="Goeker M."/>
        </authorList>
    </citation>
    <scope>NUCLEOTIDE SEQUENCE [LARGE SCALE GENOMIC DNA]</scope>
    <source>
        <strain evidence="8 9">DSM 22857</strain>
    </source>
</reference>
<protein>
    <submittedName>
        <fullName evidence="8">Cell division protein FtsW (Lipid II flippase)</fullName>
    </submittedName>
</protein>
<feature type="transmembrane region" description="Helical" evidence="7">
    <location>
        <begin position="233"/>
        <end position="250"/>
    </location>
</feature>
<dbReference type="PANTHER" id="PTHR30474:SF3">
    <property type="entry name" value="PEPTIDOGLYCAN GLYCOSYLTRANSFERASE RODA"/>
    <property type="match status" value="1"/>
</dbReference>
<dbReference type="Pfam" id="PF01098">
    <property type="entry name" value="FTSW_RODA_SPOVE"/>
    <property type="match status" value="1"/>
</dbReference>
<evidence type="ECO:0000256" key="4">
    <source>
        <dbReference type="ARBA" id="ARBA00022989"/>
    </source>
</evidence>
<feature type="transmembrane region" description="Helical" evidence="7">
    <location>
        <begin position="407"/>
        <end position="426"/>
    </location>
</feature>